<accession>A0AAV7UC23</accession>
<keyword evidence="14" id="KW-0156">Chromatin regulator</keyword>
<dbReference type="InterPro" id="IPR056363">
    <property type="entry name" value="LRR_LRWD1_dom"/>
</dbReference>
<dbReference type="InterPro" id="IPR015943">
    <property type="entry name" value="WD40/YVTN_repeat-like_dom_sf"/>
</dbReference>
<sequence length="767" mass="85662">MRSLQELNLSGNLLSDIPSDLKLPNLRVLNCADNQLEDVTLFEHLSALEELNYDDNLYMTISDDYKVMCLLPKLRRLNGKDITSSANHVRFVNGRELTNRVSAHWDQNYKNQLPQSFSATHINAVRKDFVKSAMVQIKYGPNSLRDFTKWRVKIIAENFVSSLVEPKENTDAGSEEDTKTANAGVTHKAARTPTKQKSVDMSVFSAESPSKRHRLQPESSGASPNRPSLLPSTARNCSPSPKRPQECKLESKDTKLALTTKDTPKKNKMSGSSEQAKQILKLQDPKQAAKSPRKPNRIVASAFPEESPSKRLCLQPNSAAVSPRTPSRLPSSPRSCAVSPLQPRECKKETTDPLMTKNTPKKSKVTSSPKHGPHDPQQKVIDLEPLHFLQCHSKDNSSKDFTTQLWACAFEPSLDCSSGEGTRSSRTVATCGGESVCIIDCETGHVLKKYKVSGEEFFTLAWTSLTMVAADQQKRKFNVLAAAGLKGVVKLIHTKANFCYGEIKAHQKPIATIAFSTKQETFLFTGSYDKRIILWDIGIPDADYNFNASRLLTLEIDSTPLRMALVPSCPDRYLLAACENGCFAWNITLNTQQGRRQCEVEIQFPIYEKEDKESDYHLVDGLAFLNDDIVASKSAMQGSIYLWSWSQSLKNQKNKRGKKVDAYILAELQWSQTDLPYLMLCSCPEKDYVLCGDEEGRVWMYDVSMCKTKSTSKKVTGPTQILKWPTLSSVGVGKLKGTMINGVTVDPSFGYLVYITDKNIVAIWKIK</sequence>
<evidence type="ECO:0000256" key="8">
    <source>
        <dbReference type="ARBA" id="ARBA00022490"/>
    </source>
</evidence>
<dbReference type="SUPFAM" id="SSF52058">
    <property type="entry name" value="L domain-like"/>
    <property type="match status" value="1"/>
</dbReference>
<dbReference type="InterPro" id="IPR056160">
    <property type="entry name" value="WD_LRWD1"/>
</dbReference>
<dbReference type="InterPro" id="IPR019775">
    <property type="entry name" value="WD40_repeat_CS"/>
</dbReference>
<feature type="compositionally biased region" description="Polar residues" evidence="21">
    <location>
        <begin position="217"/>
        <end position="239"/>
    </location>
</feature>
<feature type="compositionally biased region" description="Basic and acidic residues" evidence="21">
    <location>
        <begin position="243"/>
        <end position="255"/>
    </location>
</feature>
<keyword evidence="18" id="KW-0137">Centromere</keyword>
<dbReference type="InterPro" id="IPR001611">
    <property type="entry name" value="Leu-rich_rpt"/>
</dbReference>
<evidence type="ECO:0000256" key="14">
    <source>
        <dbReference type="ARBA" id="ARBA00022853"/>
    </source>
</evidence>
<dbReference type="PROSITE" id="PS00678">
    <property type="entry name" value="WD_REPEATS_1"/>
    <property type="match status" value="1"/>
</dbReference>
<dbReference type="GO" id="GO:0000776">
    <property type="term" value="C:kinetochore"/>
    <property type="evidence" value="ECO:0007669"/>
    <property type="project" value="UniProtKB-KW"/>
</dbReference>
<evidence type="ECO:0000256" key="18">
    <source>
        <dbReference type="ARBA" id="ARBA00023328"/>
    </source>
</evidence>
<keyword evidence="17" id="KW-0539">Nucleus</keyword>
<dbReference type="PANTHER" id="PTHR24370:SF10">
    <property type="entry name" value="LEUCINE-RICH REPEAT AND WD REPEAT-CONTAINING PROTEIN 1"/>
    <property type="match status" value="1"/>
</dbReference>
<dbReference type="PANTHER" id="PTHR24370">
    <property type="entry name" value="OPTICIN"/>
    <property type="match status" value="1"/>
</dbReference>
<evidence type="ECO:0000256" key="6">
    <source>
        <dbReference type="ARBA" id="ARBA00015536"/>
    </source>
</evidence>
<dbReference type="Pfam" id="PF23211">
    <property type="entry name" value="LRR_LRWD1"/>
    <property type="match status" value="1"/>
</dbReference>
<dbReference type="GO" id="GO:0071169">
    <property type="term" value="P:establishment of protein localization to chromatin"/>
    <property type="evidence" value="ECO:0007669"/>
    <property type="project" value="TreeGrafter"/>
</dbReference>
<dbReference type="EMBL" id="JANPWB010000005">
    <property type="protein sequence ID" value="KAJ1185258.1"/>
    <property type="molecule type" value="Genomic_DNA"/>
</dbReference>
<dbReference type="GO" id="GO:0005813">
    <property type="term" value="C:centrosome"/>
    <property type="evidence" value="ECO:0007669"/>
    <property type="project" value="UniProtKB-SubCell"/>
</dbReference>
<evidence type="ECO:0000259" key="23">
    <source>
        <dbReference type="Pfam" id="PF23215"/>
    </source>
</evidence>
<evidence type="ECO:0000256" key="10">
    <source>
        <dbReference type="ARBA" id="ARBA00022614"/>
    </source>
</evidence>
<proteinExistence type="inferred from homology"/>
<dbReference type="InterPro" id="IPR036322">
    <property type="entry name" value="WD40_repeat_dom_sf"/>
</dbReference>
<evidence type="ECO:0000256" key="7">
    <source>
        <dbReference type="ARBA" id="ARBA00022454"/>
    </source>
</evidence>
<dbReference type="Gene3D" id="3.80.10.10">
    <property type="entry name" value="Ribonuclease Inhibitor"/>
    <property type="match status" value="1"/>
</dbReference>
<dbReference type="InterPro" id="IPR032675">
    <property type="entry name" value="LRR_dom_sf"/>
</dbReference>
<evidence type="ECO:0000256" key="13">
    <source>
        <dbReference type="ARBA" id="ARBA00022838"/>
    </source>
</evidence>
<dbReference type="SUPFAM" id="SSF50978">
    <property type="entry name" value="WD40 repeat-like"/>
    <property type="match status" value="1"/>
</dbReference>
<dbReference type="PROSITE" id="PS50294">
    <property type="entry name" value="WD_REPEATS_REGION"/>
    <property type="match status" value="1"/>
</dbReference>
<evidence type="ECO:0000256" key="15">
    <source>
        <dbReference type="ARBA" id="ARBA00022895"/>
    </source>
</evidence>
<evidence type="ECO:0000256" key="21">
    <source>
        <dbReference type="SAM" id="MobiDB-lite"/>
    </source>
</evidence>
<keyword evidence="16" id="KW-0206">Cytoskeleton</keyword>
<name>A0AAV7UC23_PLEWA</name>
<comment type="subcellular location">
    <subcellularLocation>
        <location evidence="4">Chromosome</location>
        <location evidence="4">Centromere</location>
        <location evidence="4">Kinetochore</location>
    </subcellularLocation>
    <subcellularLocation>
        <location evidence="3">Chromosome</location>
        <location evidence="3">Telomere</location>
    </subcellularLocation>
    <subcellularLocation>
        <location evidence="2">Cytoplasm</location>
        <location evidence="2">Cytoskeleton</location>
        <location evidence="2">Microtubule organizing center</location>
        <location evidence="2">Centrosome</location>
    </subcellularLocation>
    <subcellularLocation>
        <location evidence="1">Nucleus</location>
    </subcellularLocation>
</comment>
<dbReference type="InterPro" id="IPR001680">
    <property type="entry name" value="WD40_rpt"/>
</dbReference>
<dbReference type="PROSITE" id="PS51450">
    <property type="entry name" value="LRR"/>
    <property type="match status" value="2"/>
</dbReference>
<reference evidence="24" key="1">
    <citation type="journal article" date="2022" name="bioRxiv">
        <title>Sequencing and chromosome-scale assembly of the giantPleurodeles waltlgenome.</title>
        <authorList>
            <person name="Brown T."/>
            <person name="Elewa A."/>
            <person name="Iarovenko S."/>
            <person name="Subramanian E."/>
            <person name="Araus A.J."/>
            <person name="Petzold A."/>
            <person name="Susuki M."/>
            <person name="Suzuki K.-i.T."/>
            <person name="Hayashi T."/>
            <person name="Toyoda A."/>
            <person name="Oliveira C."/>
            <person name="Osipova E."/>
            <person name="Leigh N.D."/>
            <person name="Simon A."/>
            <person name="Yun M.H."/>
        </authorList>
    </citation>
    <scope>NUCLEOTIDE SEQUENCE</scope>
    <source>
        <strain evidence="24">20211129_DDA</strain>
        <tissue evidence="24">Liver</tissue>
    </source>
</reference>
<keyword evidence="13" id="KW-0995">Kinetochore</keyword>
<feature type="compositionally biased region" description="Low complexity" evidence="21">
    <location>
        <begin position="322"/>
        <end position="335"/>
    </location>
</feature>
<dbReference type="SMART" id="SM00320">
    <property type="entry name" value="WD40"/>
    <property type="match status" value="3"/>
</dbReference>
<dbReference type="Gene3D" id="2.130.10.10">
    <property type="entry name" value="YVTN repeat-like/Quinoprotein amine dehydrogenase"/>
    <property type="match status" value="1"/>
</dbReference>
<dbReference type="GO" id="GO:0000781">
    <property type="term" value="C:chromosome, telomeric region"/>
    <property type="evidence" value="ECO:0007669"/>
    <property type="project" value="UniProtKB-SubCell"/>
</dbReference>
<dbReference type="GO" id="GO:0006260">
    <property type="term" value="P:DNA replication"/>
    <property type="evidence" value="ECO:0007669"/>
    <property type="project" value="UniProtKB-KW"/>
</dbReference>
<comment type="caution">
    <text evidence="24">The sequence shown here is derived from an EMBL/GenBank/DDBJ whole genome shotgun (WGS) entry which is preliminary data.</text>
</comment>
<evidence type="ECO:0000256" key="11">
    <source>
        <dbReference type="ARBA" id="ARBA00022705"/>
    </source>
</evidence>
<keyword evidence="8" id="KW-0963">Cytoplasm</keyword>
<evidence type="ECO:0000313" key="25">
    <source>
        <dbReference type="Proteomes" id="UP001066276"/>
    </source>
</evidence>
<feature type="repeat" description="WD" evidence="20">
    <location>
        <begin position="503"/>
        <end position="537"/>
    </location>
</feature>
<evidence type="ECO:0000256" key="1">
    <source>
        <dbReference type="ARBA" id="ARBA00004123"/>
    </source>
</evidence>
<dbReference type="PROSITE" id="PS50082">
    <property type="entry name" value="WD_REPEATS_2"/>
    <property type="match status" value="1"/>
</dbReference>
<dbReference type="Pfam" id="PF23215">
    <property type="entry name" value="WD_LRWD1"/>
    <property type="match status" value="1"/>
</dbReference>
<evidence type="ECO:0000256" key="20">
    <source>
        <dbReference type="PROSITE-ProRule" id="PRU00221"/>
    </source>
</evidence>
<evidence type="ECO:0000259" key="22">
    <source>
        <dbReference type="Pfam" id="PF23211"/>
    </source>
</evidence>
<evidence type="ECO:0000313" key="24">
    <source>
        <dbReference type="EMBL" id="KAJ1185258.1"/>
    </source>
</evidence>
<dbReference type="InterPro" id="IPR052489">
    <property type="entry name" value="LRWD1"/>
</dbReference>
<keyword evidence="11" id="KW-0235">DNA replication</keyword>
<feature type="region of interest" description="Disordered" evidence="21">
    <location>
        <begin position="167"/>
        <end position="378"/>
    </location>
</feature>
<dbReference type="FunFam" id="2.130.10.10:FF:000488">
    <property type="entry name" value="Leucine-rich repeat and WD repeat-containing protein 1"/>
    <property type="match status" value="1"/>
</dbReference>
<dbReference type="Proteomes" id="UP001066276">
    <property type="component" value="Chromosome 3_1"/>
</dbReference>
<organism evidence="24 25">
    <name type="scientific">Pleurodeles waltl</name>
    <name type="common">Iberian ribbed newt</name>
    <dbReference type="NCBI Taxonomy" id="8319"/>
    <lineage>
        <taxon>Eukaryota</taxon>
        <taxon>Metazoa</taxon>
        <taxon>Chordata</taxon>
        <taxon>Craniata</taxon>
        <taxon>Vertebrata</taxon>
        <taxon>Euteleostomi</taxon>
        <taxon>Amphibia</taxon>
        <taxon>Batrachia</taxon>
        <taxon>Caudata</taxon>
        <taxon>Salamandroidea</taxon>
        <taxon>Salamandridae</taxon>
        <taxon>Pleurodelinae</taxon>
        <taxon>Pleurodeles</taxon>
    </lineage>
</organism>
<gene>
    <name evidence="24" type="ORF">NDU88_002052</name>
</gene>
<keyword evidence="7" id="KW-0158">Chromosome</keyword>
<keyword evidence="12" id="KW-0677">Repeat</keyword>
<dbReference type="GO" id="GO:0006325">
    <property type="term" value="P:chromatin organization"/>
    <property type="evidence" value="ECO:0007669"/>
    <property type="project" value="UniProtKB-KW"/>
</dbReference>
<evidence type="ECO:0000256" key="16">
    <source>
        <dbReference type="ARBA" id="ARBA00023212"/>
    </source>
</evidence>
<evidence type="ECO:0000256" key="12">
    <source>
        <dbReference type="ARBA" id="ARBA00022737"/>
    </source>
</evidence>
<comment type="similarity">
    <text evidence="5">Belongs to the LRWD1 family.</text>
</comment>
<evidence type="ECO:0000256" key="4">
    <source>
        <dbReference type="ARBA" id="ARBA00004629"/>
    </source>
</evidence>
<evidence type="ECO:0000256" key="9">
    <source>
        <dbReference type="ARBA" id="ARBA00022574"/>
    </source>
</evidence>
<evidence type="ECO:0000256" key="3">
    <source>
        <dbReference type="ARBA" id="ARBA00004574"/>
    </source>
</evidence>
<evidence type="ECO:0000256" key="5">
    <source>
        <dbReference type="ARBA" id="ARBA00007545"/>
    </source>
</evidence>
<keyword evidence="9 20" id="KW-0853">WD repeat</keyword>
<feature type="domain" description="Leucine-rich repeat and WD repeat-containing protein 1 LRR" evidence="22">
    <location>
        <begin position="2"/>
        <end position="155"/>
    </location>
</feature>
<protein>
    <recommendedName>
        <fullName evidence="6">Leucine-rich repeat and WD repeat-containing protein 1</fullName>
    </recommendedName>
    <alternativeName>
        <fullName evidence="19">Origin recognition complex-associated protein</fullName>
    </alternativeName>
</protein>
<dbReference type="AlphaFoldDB" id="A0AAV7UC23"/>
<keyword evidence="15" id="KW-0779">Telomere</keyword>
<evidence type="ECO:0000256" key="2">
    <source>
        <dbReference type="ARBA" id="ARBA00004300"/>
    </source>
</evidence>
<dbReference type="GO" id="GO:0005664">
    <property type="term" value="C:nuclear origin of replication recognition complex"/>
    <property type="evidence" value="ECO:0007669"/>
    <property type="project" value="TreeGrafter"/>
</dbReference>
<keyword evidence="25" id="KW-1185">Reference proteome</keyword>
<evidence type="ECO:0000256" key="19">
    <source>
        <dbReference type="ARBA" id="ARBA00033046"/>
    </source>
</evidence>
<dbReference type="GO" id="GO:0003682">
    <property type="term" value="F:chromatin binding"/>
    <property type="evidence" value="ECO:0007669"/>
    <property type="project" value="TreeGrafter"/>
</dbReference>
<evidence type="ECO:0000256" key="17">
    <source>
        <dbReference type="ARBA" id="ARBA00023242"/>
    </source>
</evidence>
<feature type="domain" description="Leucine-rich repeat and WD repeat-containing protein 1 WD" evidence="23">
    <location>
        <begin position="378"/>
        <end position="765"/>
    </location>
</feature>
<keyword evidence="10" id="KW-0433">Leucine-rich repeat</keyword>